<evidence type="ECO:0000313" key="5">
    <source>
        <dbReference type="Proteomes" id="UP000257039"/>
    </source>
</evidence>
<keyword evidence="1" id="KW-0677">Repeat</keyword>
<dbReference type="RefSeq" id="WP_094787557.1">
    <property type="nucleotide sequence ID" value="NZ_NDXW01000001.1"/>
</dbReference>
<proteinExistence type="predicted"/>
<dbReference type="Gene3D" id="1.25.40.20">
    <property type="entry name" value="Ankyrin repeat-containing domain"/>
    <property type="match status" value="1"/>
</dbReference>
<feature type="repeat" description="ANK" evidence="3">
    <location>
        <begin position="63"/>
        <end position="95"/>
    </location>
</feature>
<accession>A0A4P9VNB7</accession>
<dbReference type="SMART" id="SM00248">
    <property type="entry name" value="ANK"/>
    <property type="match status" value="2"/>
</dbReference>
<dbReference type="Proteomes" id="UP000257039">
    <property type="component" value="Unassembled WGS sequence"/>
</dbReference>
<dbReference type="AlphaFoldDB" id="A0A4P9VNB7"/>
<gene>
    <name evidence="4" type="ORF">B9G39_13645</name>
</gene>
<organism evidence="4 5">
    <name type="scientific">Zooshikella ganghwensis</name>
    <dbReference type="NCBI Taxonomy" id="202772"/>
    <lineage>
        <taxon>Bacteria</taxon>
        <taxon>Pseudomonadati</taxon>
        <taxon>Pseudomonadota</taxon>
        <taxon>Gammaproteobacteria</taxon>
        <taxon>Oceanospirillales</taxon>
        <taxon>Zooshikellaceae</taxon>
        <taxon>Zooshikella</taxon>
    </lineage>
</organism>
<reference evidence="4 5" key="1">
    <citation type="submission" date="2017-04" db="EMBL/GenBank/DDBJ databases">
        <title>Draft genome sequence of Zooshikella ganghwensis VG4 isolated from Red Sea sediments.</title>
        <authorList>
            <person name="Rehman Z."/>
            <person name="Alam I."/>
            <person name="Kamau A."/>
            <person name="Bajic V."/>
            <person name="Leiknes T."/>
        </authorList>
    </citation>
    <scope>NUCLEOTIDE SEQUENCE [LARGE SCALE GENOMIC DNA]</scope>
    <source>
        <strain evidence="4 5">VG4</strain>
    </source>
</reference>
<dbReference type="Pfam" id="PF12796">
    <property type="entry name" value="Ank_2"/>
    <property type="match status" value="1"/>
</dbReference>
<feature type="repeat" description="ANK" evidence="3">
    <location>
        <begin position="30"/>
        <end position="62"/>
    </location>
</feature>
<dbReference type="PROSITE" id="PS50297">
    <property type="entry name" value="ANK_REP_REGION"/>
    <property type="match status" value="1"/>
</dbReference>
<keyword evidence="5" id="KW-1185">Reference proteome</keyword>
<evidence type="ECO:0000256" key="2">
    <source>
        <dbReference type="ARBA" id="ARBA00023043"/>
    </source>
</evidence>
<dbReference type="PANTHER" id="PTHR24171">
    <property type="entry name" value="ANKYRIN REPEAT DOMAIN-CONTAINING PROTEIN 39-RELATED"/>
    <property type="match status" value="1"/>
</dbReference>
<dbReference type="PROSITE" id="PS50088">
    <property type="entry name" value="ANK_REPEAT"/>
    <property type="match status" value="2"/>
</dbReference>
<dbReference type="EMBL" id="NDXW01000001">
    <property type="protein sequence ID" value="RDH44396.1"/>
    <property type="molecule type" value="Genomic_DNA"/>
</dbReference>
<sequence>MTIKKILDQVRDNPEYSGFDDVEVNTPSLIGDTPIFSVIISGSLNDVQILIEAGADINYQGDELYTPLMQAIEFEKFDIAKYLIECGCNTSLKNAIGMTALDIALDSEIPKALEICKILKNNRTA</sequence>
<comment type="caution">
    <text evidence="4">The sequence shown here is derived from an EMBL/GenBank/DDBJ whole genome shotgun (WGS) entry which is preliminary data.</text>
</comment>
<keyword evidence="2 3" id="KW-0040">ANK repeat</keyword>
<name>A0A4P9VNB7_9GAMM</name>
<evidence type="ECO:0000256" key="3">
    <source>
        <dbReference type="PROSITE-ProRule" id="PRU00023"/>
    </source>
</evidence>
<protein>
    <submittedName>
        <fullName evidence="4">Ankyrin repeat domain-containing protein</fullName>
    </submittedName>
</protein>
<evidence type="ECO:0000256" key="1">
    <source>
        <dbReference type="ARBA" id="ARBA00022737"/>
    </source>
</evidence>
<dbReference type="InterPro" id="IPR036770">
    <property type="entry name" value="Ankyrin_rpt-contain_sf"/>
</dbReference>
<dbReference type="SUPFAM" id="SSF48403">
    <property type="entry name" value="Ankyrin repeat"/>
    <property type="match status" value="1"/>
</dbReference>
<dbReference type="InterPro" id="IPR002110">
    <property type="entry name" value="Ankyrin_rpt"/>
</dbReference>
<evidence type="ECO:0000313" key="4">
    <source>
        <dbReference type="EMBL" id="RDH44396.1"/>
    </source>
</evidence>